<keyword evidence="2" id="KW-1185">Reference proteome</keyword>
<gene>
    <name evidence="1" type="ORF">Acor_02220</name>
</gene>
<dbReference type="AlphaFoldDB" id="A0A5M3VTW3"/>
<evidence type="ECO:0000313" key="1">
    <source>
        <dbReference type="EMBL" id="GER98160.1"/>
    </source>
</evidence>
<dbReference type="EMBL" id="BLAD01000035">
    <property type="protein sequence ID" value="GER98160.1"/>
    <property type="molecule type" value="Genomic_DNA"/>
</dbReference>
<proteinExistence type="predicted"/>
<name>A0A5M3VTW3_9ACTN</name>
<evidence type="ECO:0000313" key="2">
    <source>
        <dbReference type="Proteomes" id="UP000334990"/>
    </source>
</evidence>
<dbReference type="Gene3D" id="2.60.120.260">
    <property type="entry name" value="Galactose-binding domain-like"/>
    <property type="match status" value="1"/>
</dbReference>
<accession>A0A5M3VTW3</accession>
<sequence length="58" mass="6393">MEVYLDGVLQTTADTTSGARLTQQVIYSARGLPQGTHTLRAVKRSGTYMLVDRFAVTF</sequence>
<organism evidence="1 2">
    <name type="scientific">Acrocarpospora corrugata</name>
    <dbReference type="NCBI Taxonomy" id="35763"/>
    <lineage>
        <taxon>Bacteria</taxon>
        <taxon>Bacillati</taxon>
        <taxon>Actinomycetota</taxon>
        <taxon>Actinomycetes</taxon>
        <taxon>Streptosporangiales</taxon>
        <taxon>Streptosporangiaceae</taxon>
        <taxon>Acrocarpospora</taxon>
    </lineage>
</organism>
<protein>
    <submittedName>
        <fullName evidence="1">Uncharacterized protein</fullName>
    </submittedName>
</protein>
<dbReference type="Proteomes" id="UP000334990">
    <property type="component" value="Unassembled WGS sequence"/>
</dbReference>
<dbReference type="RefSeq" id="WP_218034085.1">
    <property type="nucleotide sequence ID" value="NZ_BAAABN010000006.1"/>
</dbReference>
<reference evidence="1 2" key="1">
    <citation type="submission" date="2019-10" db="EMBL/GenBank/DDBJ databases">
        <title>Whole genome shotgun sequence of Acrocarpospora corrugata NBRC 13972.</title>
        <authorList>
            <person name="Ichikawa N."/>
            <person name="Kimura A."/>
            <person name="Kitahashi Y."/>
            <person name="Komaki H."/>
            <person name="Oguchi A."/>
        </authorList>
    </citation>
    <scope>NUCLEOTIDE SEQUENCE [LARGE SCALE GENOMIC DNA]</scope>
    <source>
        <strain evidence="1 2">NBRC 13972</strain>
    </source>
</reference>
<comment type="caution">
    <text evidence="1">The sequence shown here is derived from an EMBL/GenBank/DDBJ whole genome shotgun (WGS) entry which is preliminary data.</text>
</comment>